<dbReference type="PANTHER" id="PTHR10582:SF28">
    <property type="entry name" value="NANCHUNG, ISOFORM B"/>
    <property type="match status" value="1"/>
</dbReference>
<keyword evidence="1" id="KW-0677">Repeat</keyword>
<comment type="caution">
    <text evidence="2">The sequence shown here is derived from an EMBL/GenBank/DDBJ whole genome shotgun (WGS) entry which is preliminary data.</text>
</comment>
<accession>A0ABQ9JJC1</accession>
<gene>
    <name evidence="2" type="ORF">NQ317_017130</name>
</gene>
<keyword evidence="3" id="KW-1185">Reference proteome</keyword>
<evidence type="ECO:0000313" key="3">
    <source>
        <dbReference type="Proteomes" id="UP001162164"/>
    </source>
</evidence>
<organism evidence="2 3">
    <name type="scientific">Molorchus minor</name>
    <dbReference type="NCBI Taxonomy" id="1323400"/>
    <lineage>
        <taxon>Eukaryota</taxon>
        <taxon>Metazoa</taxon>
        <taxon>Ecdysozoa</taxon>
        <taxon>Arthropoda</taxon>
        <taxon>Hexapoda</taxon>
        <taxon>Insecta</taxon>
        <taxon>Pterygota</taxon>
        <taxon>Neoptera</taxon>
        <taxon>Endopterygota</taxon>
        <taxon>Coleoptera</taxon>
        <taxon>Polyphaga</taxon>
        <taxon>Cucujiformia</taxon>
        <taxon>Chrysomeloidea</taxon>
        <taxon>Cerambycidae</taxon>
        <taxon>Lamiinae</taxon>
        <taxon>Monochamini</taxon>
        <taxon>Molorchus</taxon>
    </lineage>
</organism>
<evidence type="ECO:0000256" key="1">
    <source>
        <dbReference type="ARBA" id="ARBA00022737"/>
    </source>
</evidence>
<dbReference type="EMBL" id="JAPWTJ010000538">
    <property type="protein sequence ID" value="KAJ8977512.1"/>
    <property type="molecule type" value="Genomic_DNA"/>
</dbReference>
<dbReference type="InterPro" id="IPR024862">
    <property type="entry name" value="TRPV"/>
</dbReference>
<dbReference type="PANTHER" id="PTHR10582">
    <property type="entry name" value="TRANSIENT RECEPTOR POTENTIAL ION CHANNEL PROTEIN"/>
    <property type="match status" value="1"/>
</dbReference>
<name>A0ABQ9JJC1_9CUCU</name>
<sequence>MLIIPWLRLACQDEIEDTEAVMVMLTTAPYFLFFCRGFKTVGPFVVMIYRMVMGDSIRFASIYSGVCDGFFTG</sequence>
<evidence type="ECO:0000313" key="2">
    <source>
        <dbReference type="EMBL" id="KAJ8977512.1"/>
    </source>
</evidence>
<protein>
    <submittedName>
        <fullName evidence="2">Uncharacterized protein</fullName>
    </submittedName>
</protein>
<dbReference type="Proteomes" id="UP001162164">
    <property type="component" value="Unassembled WGS sequence"/>
</dbReference>
<proteinExistence type="predicted"/>
<reference evidence="2" key="1">
    <citation type="journal article" date="2023" name="Insect Mol. Biol.">
        <title>Genome sequencing provides insights into the evolution of gene families encoding plant cell wall-degrading enzymes in longhorned beetles.</title>
        <authorList>
            <person name="Shin N.R."/>
            <person name="Okamura Y."/>
            <person name="Kirsch R."/>
            <person name="Pauchet Y."/>
        </authorList>
    </citation>
    <scope>NUCLEOTIDE SEQUENCE</scope>
    <source>
        <strain evidence="2">MMC_N1</strain>
    </source>
</reference>